<feature type="transmembrane region" description="Helical" evidence="9">
    <location>
        <begin position="108"/>
        <end position="128"/>
    </location>
</feature>
<feature type="transmembrane region" description="Helical" evidence="9">
    <location>
        <begin position="314"/>
        <end position="337"/>
    </location>
</feature>
<dbReference type="PANTHER" id="PTHR48021">
    <property type="match status" value="1"/>
</dbReference>
<dbReference type="InterPro" id="IPR050549">
    <property type="entry name" value="MFS_Trehalose_Transporter"/>
</dbReference>
<comment type="subcellular location">
    <subcellularLocation>
        <location evidence="1">Cell membrane</location>
        <topology evidence="1">Multi-pass membrane protein</topology>
    </subcellularLocation>
</comment>
<dbReference type="PROSITE" id="PS50850">
    <property type="entry name" value="MFS"/>
    <property type="match status" value="1"/>
</dbReference>
<keyword evidence="6 9" id="KW-1133">Transmembrane helix</keyword>
<feature type="transmembrane region" description="Helical" evidence="9">
    <location>
        <begin position="288"/>
        <end position="308"/>
    </location>
</feature>
<feature type="domain" description="Major facilitator superfamily (MFS) profile" evidence="10">
    <location>
        <begin position="9"/>
        <end position="442"/>
    </location>
</feature>
<proteinExistence type="predicted"/>
<dbReference type="PROSITE" id="PS00217">
    <property type="entry name" value="SUGAR_TRANSPORT_2"/>
    <property type="match status" value="1"/>
</dbReference>
<keyword evidence="7 9" id="KW-0472">Membrane</keyword>
<dbReference type="AlphaFoldDB" id="A0A9P0D382"/>
<evidence type="ECO:0000256" key="9">
    <source>
        <dbReference type="SAM" id="Phobius"/>
    </source>
</evidence>
<dbReference type="PRINTS" id="PR00171">
    <property type="entry name" value="SUGRTRNSPORT"/>
</dbReference>
<dbReference type="OrthoDB" id="6612291at2759"/>
<sequence>MSKKPERWRQYYAAFTISIGAWGYGTVLGWPSNITNNLRAGELNGVKMTDTQLSWAGSVPTLGAMFSCLVIGFIADAIGRKTACFITLGPSILGWILILSAQNVEMVYSGRFLTGLGGGGFVVVAPVYTTEISETIIRGTCGLILQILLIFGVFYSNVMGWIFSVFFFNFSCLLVPILFGVLFIFQPETPFYYLEKGKKEEAEDSLRRLRGKDYDITEEINYIIHLIEFRPERSFKTFVAAIRTKAQIKATIICFMLMWYQKYSGVNVIVFYTKDVFIASGIRMKEELGVILTGGVGVLGTFVCVAAVDYFGRIALFVTSTFLCMTSTFCIGLFFHLKETWSMEDLNKVEFLPALGMILFLFSFNLGIGSIPWLSCSELWAPSIKAKLGSVACAFNWSQAFVVSRYYFAVSSAIGIANTFFIFTLISCSSIFFVIFFIPETKNKRYDEILPGLEKFCTYC</sequence>
<name>A0A9P0D382_9CUCU</name>
<protein>
    <recommendedName>
        <fullName evidence="10">Major facilitator superfamily (MFS) profile domain-containing protein</fullName>
    </recommendedName>
</protein>
<evidence type="ECO:0000259" key="10">
    <source>
        <dbReference type="PROSITE" id="PS50850"/>
    </source>
</evidence>
<feature type="transmembrane region" description="Helical" evidence="9">
    <location>
        <begin position="161"/>
        <end position="185"/>
    </location>
</feature>
<evidence type="ECO:0000313" key="11">
    <source>
        <dbReference type="EMBL" id="CAH1113115.1"/>
    </source>
</evidence>
<evidence type="ECO:0000256" key="6">
    <source>
        <dbReference type="ARBA" id="ARBA00022989"/>
    </source>
</evidence>
<gene>
    <name evidence="11" type="ORF">PSYICH_LOCUS13848</name>
</gene>
<feature type="transmembrane region" description="Helical" evidence="9">
    <location>
        <begin position="406"/>
        <end position="438"/>
    </location>
</feature>
<evidence type="ECO:0000256" key="8">
    <source>
        <dbReference type="ARBA" id="ARBA00023180"/>
    </source>
</evidence>
<dbReference type="PROSITE" id="PS00216">
    <property type="entry name" value="SUGAR_TRANSPORT_1"/>
    <property type="match status" value="1"/>
</dbReference>
<feature type="transmembrane region" description="Helical" evidence="9">
    <location>
        <begin position="135"/>
        <end position="155"/>
    </location>
</feature>
<keyword evidence="4" id="KW-0762">Sugar transport</keyword>
<dbReference type="GO" id="GO:0022857">
    <property type="term" value="F:transmembrane transporter activity"/>
    <property type="evidence" value="ECO:0007669"/>
    <property type="project" value="InterPro"/>
</dbReference>
<evidence type="ECO:0000256" key="3">
    <source>
        <dbReference type="ARBA" id="ARBA00022475"/>
    </source>
</evidence>
<feature type="transmembrane region" description="Helical" evidence="9">
    <location>
        <begin position="12"/>
        <end position="32"/>
    </location>
</feature>
<dbReference type="InterPro" id="IPR020846">
    <property type="entry name" value="MFS_dom"/>
</dbReference>
<dbReference type="PANTHER" id="PTHR48021:SF1">
    <property type="entry name" value="GH07001P-RELATED"/>
    <property type="match status" value="1"/>
</dbReference>
<dbReference type="InterPro" id="IPR036259">
    <property type="entry name" value="MFS_trans_sf"/>
</dbReference>
<evidence type="ECO:0000313" key="12">
    <source>
        <dbReference type="Proteomes" id="UP001153636"/>
    </source>
</evidence>
<evidence type="ECO:0000256" key="7">
    <source>
        <dbReference type="ARBA" id="ARBA00023136"/>
    </source>
</evidence>
<dbReference type="SUPFAM" id="SSF103473">
    <property type="entry name" value="MFS general substrate transporter"/>
    <property type="match status" value="1"/>
</dbReference>
<dbReference type="InterPro" id="IPR005828">
    <property type="entry name" value="MFS_sugar_transport-like"/>
</dbReference>
<evidence type="ECO:0000256" key="1">
    <source>
        <dbReference type="ARBA" id="ARBA00004651"/>
    </source>
</evidence>
<keyword evidence="8" id="KW-0325">Glycoprotein</keyword>
<dbReference type="Gene3D" id="1.20.1250.20">
    <property type="entry name" value="MFS general substrate transporter like domains"/>
    <property type="match status" value="1"/>
</dbReference>
<feature type="transmembrane region" description="Helical" evidence="9">
    <location>
        <begin position="82"/>
        <end position="102"/>
    </location>
</feature>
<dbReference type="Pfam" id="PF00083">
    <property type="entry name" value="Sugar_tr"/>
    <property type="match status" value="1"/>
</dbReference>
<dbReference type="GO" id="GO:0005886">
    <property type="term" value="C:plasma membrane"/>
    <property type="evidence" value="ECO:0007669"/>
    <property type="project" value="UniProtKB-SubCell"/>
</dbReference>
<evidence type="ECO:0000256" key="5">
    <source>
        <dbReference type="ARBA" id="ARBA00022692"/>
    </source>
</evidence>
<keyword evidence="12" id="KW-1185">Reference proteome</keyword>
<keyword evidence="3" id="KW-1003">Cell membrane</keyword>
<dbReference type="Proteomes" id="UP001153636">
    <property type="component" value="Chromosome 7"/>
</dbReference>
<keyword evidence="2" id="KW-0813">Transport</keyword>
<keyword evidence="5 9" id="KW-0812">Transmembrane</keyword>
<organism evidence="11 12">
    <name type="scientific">Psylliodes chrysocephalus</name>
    <dbReference type="NCBI Taxonomy" id="3402493"/>
    <lineage>
        <taxon>Eukaryota</taxon>
        <taxon>Metazoa</taxon>
        <taxon>Ecdysozoa</taxon>
        <taxon>Arthropoda</taxon>
        <taxon>Hexapoda</taxon>
        <taxon>Insecta</taxon>
        <taxon>Pterygota</taxon>
        <taxon>Neoptera</taxon>
        <taxon>Endopterygota</taxon>
        <taxon>Coleoptera</taxon>
        <taxon>Polyphaga</taxon>
        <taxon>Cucujiformia</taxon>
        <taxon>Chrysomeloidea</taxon>
        <taxon>Chrysomelidae</taxon>
        <taxon>Galerucinae</taxon>
        <taxon>Alticini</taxon>
        <taxon>Psylliodes</taxon>
    </lineage>
</organism>
<reference evidence="11" key="1">
    <citation type="submission" date="2022-01" db="EMBL/GenBank/DDBJ databases">
        <authorList>
            <person name="King R."/>
        </authorList>
    </citation>
    <scope>NUCLEOTIDE SEQUENCE</scope>
</reference>
<dbReference type="InterPro" id="IPR003663">
    <property type="entry name" value="Sugar/inositol_transpt"/>
</dbReference>
<evidence type="ECO:0000256" key="2">
    <source>
        <dbReference type="ARBA" id="ARBA00022448"/>
    </source>
</evidence>
<dbReference type="InterPro" id="IPR005829">
    <property type="entry name" value="Sugar_transporter_CS"/>
</dbReference>
<feature type="transmembrane region" description="Helical" evidence="9">
    <location>
        <begin position="349"/>
        <end position="374"/>
    </location>
</feature>
<dbReference type="EMBL" id="OV651819">
    <property type="protein sequence ID" value="CAH1113115.1"/>
    <property type="molecule type" value="Genomic_DNA"/>
</dbReference>
<accession>A0A9P0D382</accession>
<evidence type="ECO:0000256" key="4">
    <source>
        <dbReference type="ARBA" id="ARBA00022597"/>
    </source>
</evidence>
<feature type="transmembrane region" description="Helical" evidence="9">
    <location>
        <begin position="52"/>
        <end position="75"/>
    </location>
</feature>
<dbReference type="FunFam" id="1.20.1250.20:FF:000218">
    <property type="entry name" value="facilitated trehalose transporter Tret1"/>
    <property type="match status" value="1"/>
</dbReference>